<dbReference type="RefSeq" id="XP_041158099.1">
    <property type="nucleotide sequence ID" value="XM_041311223.1"/>
</dbReference>
<name>A0A9P7DFY3_9AGAM</name>
<organism evidence="1 2">
    <name type="scientific">Suillus plorans</name>
    <dbReference type="NCBI Taxonomy" id="116603"/>
    <lineage>
        <taxon>Eukaryota</taxon>
        <taxon>Fungi</taxon>
        <taxon>Dikarya</taxon>
        <taxon>Basidiomycota</taxon>
        <taxon>Agaricomycotina</taxon>
        <taxon>Agaricomycetes</taxon>
        <taxon>Agaricomycetidae</taxon>
        <taxon>Boletales</taxon>
        <taxon>Suillineae</taxon>
        <taxon>Suillaceae</taxon>
        <taxon>Suillus</taxon>
    </lineage>
</organism>
<comment type="caution">
    <text evidence="1">The sequence shown here is derived from an EMBL/GenBank/DDBJ whole genome shotgun (WGS) entry which is preliminary data.</text>
</comment>
<keyword evidence="2" id="KW-1185">Reference proteome</keyword>
<reference evidence="1" key="1">
    <citation type="journal article" date="2020" name="New Phytol.">
        <title>Comparative genomics reveals dynamic genome evolution in host specialist ectomycorrhizal fungi.</title>
        <authorList>
            <person name="Lofgren L.A."/>
            <person name="Nguyen N.H."/>
            <person name="Vilgalys R."/>
            <person name="Ruytinx J."/>
            <person name="Liao H.L."/>
            <person name="Branco S."/>
            <person name="Kuo A."/>
            <person name="LaButti K."/>
            <person name="Lipzen A."/>
            <person name="Andreopoulos W."/>
            <person name="Pangilinan J."/>
            <person name="Riley R."/>
            <person name="Hundley H."/>
            <person name="Na H."/>
            <person name="Barry K."/>
            <person name="Grigoriev I.V."/>
            <person name="Stajich J.E."/>
            <person name="Kennedy P.G."/>
        </authorList>
    </citation>
    <scope>NUCLEOTIDE SEQUENCE</scope>
    <source>
        <strain evidence="1">S12</strain>
    </source>
</reference>
<dbReference type="EMBL" id="JABBWE010000044">
    <property type="protein sequence ID" value="KAG1791214.1"/>
    <property type="molecule type" value="Genomic_DNA"/>
</dbReference>
<dbReference type="AlphaFoldDB" id="A0A9P7DFY3"/>
<dbReference type="Proteomes" id="UP000719766">
    <property type="component" value="Unassembled WGS sequence"/>
</dbReference>
<dbReference type="GeneID" id="64604987"/>
<protein>
    <submittedName>
        <fullName evidence="1">Uncharacterized protein</fullName>
    </submittedName>
</protein>
<gene>
    <name evidence="1" type="ORF">HD556DRAFT_658858</name>
</gene>
<proteinExistence type="predicted"/>
<accession>A0A9P7DFY3</accession>
<dbReference type="OrthoDB" id="3041930at2759"/>
<evidence type="ECO:0000313" key="2">
    <source>
        <dbReference type="Proteomes" id="UP000719766"/>
    </source>
</evidence>
<sequence length="102" mass="11301">MSNMYSLLNYIAATSKEITESSSSNQLLSNPLYTFSITFPNDNITFQSDETGLHGRSDEEKRLIGITTISVVTRLALEFYTAGQEEVTNILFSSSATRSYGI</sequence>
<evidence type="ECO:0000313" key="1">
    <source>
        <dbReference type="EMBL" id="KAG1791214.1"/>
    </source>
</evidence>